<feature type="transmembrane region" description="Helical" evidence="2">
    <location>
        <begin position="305"/>
        <end position="325"/>
    </location>
</feature>
<evidence type="ECO:0000313" key="3">
    <source>
        <dbReference type="EMBL" id="PON68533.1"/>
    </source>
</evidence>
<keyword evidence="1" id="KW-0175">Coiled coil</keyword>
<evidence type="ECO:0000313" key="4">
    <source>
        <dbReference type="Proteomes" id="UP000237105"/>
    </source>
</evidence>
<comment type="caution">
    <text evidence="3">The sequence shown here is derived from an EMBL/GenBank/DDBJ whole genome shotgun (WGS) entry which is preliminary data.</text>
</comment>
<gene>
    <name evidence="3" type="ORF">PanWU01x14_095040</name>
</gene>
<feature type="transmembrane region" description="Helical" evidence="2">
    <location>
        <begin position="337"/>
        <end position="355"/>
    </location>
</feature>
<dbReference type="Proteomes" id="UP000237105">
    <property type="component" value="Unassembled WGS sequence"/>
</dbReference>
<evidence type="ECO:0000256" key="2">
    <source>
        <dbReference type="SAM" id="Phobius"/>
    </source>
</evidence>
<keyword evidence="2" id="KW-0472">Membrane</keyword>
<organism evidence="3 4">
    <name type="scientific">Parasponia andersonii</name>
    <name type="common">Sponia andersonii</name>
    <dbReference type="NCBI Taxonomy" id="3476"/>
    <lineage>
        <taxon>Eukaryota</taxon>
        <taxon>Viridiplantae</taxon>
        <taxon>Streptophyta</taxon>
        <taxon>Embryophyta</taxon>
        <taxon>Tracheophyta</taxon>
        <taxon>Spermatophyta</taxon>
        <taxon>Magnoliopsida</taxon>
        <taxon>eudicotyledons</taxon>
        <taxon>Gunneridae</taxon>
        <taxon>Pentapetalae</taxon>
        <taxon>rosids</taxon>
        <taxon>fabids</taxon>
        <taxon>Rosales</taxon>
        <taxon>Cannabaceae</taxon>
        <taxon>Parasponia</taxon>
    </lineage>
</organism>
<keyword evidence="2" id="KW-0812">Transmembrane</keyword>
<dbReference type="STRING" id="3476.A0A2P5D5F3"/>
<proteinExistence type="predicted"/>
<dbReference type="EMBL" id="JXTB01000062">
    <property type="protein sequence ID" value="PON68533.1"/>
    <property type="molecule type" value="Genomic_DNA"/>
</dbReference>
<sequence length="378" mass="42823">MLATSWRYAFLVCYAGLDFRGQTIGQALRFARVKALYSELTILVMRPWTVFKLACLFGLRTAFIFFLTWTELVKATIYLHFNLFWKMLTLPLRLLTAIWRERQLEMHLHDVQGELENLTRDRMQLQQHLQTAIREHKMMELILEDLEDEHDKAISEIQLLQDQLQELKNENLRLLEVQGKGYWNFTSKDDAGSSHISGFSDDKHGTSYGIPSWKPGYDGSGIILQELMMHRNTLGDESKTTSELLKLLKPELSPGGPIHLVGRNLETSEVVDQRRGTAVTQSLFSAVLSLLVGIIIWEAEQPCMPLVVALFTVVGMSLKSVVQFFSTIKNKPASDAVALLSLNWFILGTLAYPTLPIVAPLASRITDRAVRLMGISSS</sequence>
<accession>A0A2P5D5F3</accession>
<keyword evidence="2" id="KW-1133">Transmembrane helix</keyword>
<protein>
    <submittedName>
        <fullName evidence="3">Coiled-coil protein</fullName>
    </submittedName>
</protein>
<reference evidence="4" key="1">
    <citation type="submission" date="2016-06" db="EMBL/GenBank/DDBJ databases">
        <title>Parallel loss of symbiosis genes in relatives of nitrogen-fixing non-legume Parasponia.</title>
        <authorList>
            <person name="Van Velzen R."/>
            <person name="Holmer R."/>
            <person name="Bu F."/>
            <person name="Rutten L."/>
            <person name="Van Zeijl A."/>
            <person name="Liu W."/>
            <person name="Santuari L."/>
            <person name="Cao Q."/>
            <person name="Sharma T."/>
            <person name="Shen D."/>
            <person name="Roswanjaya Y."/>
            <person name="Wardhani T."/>
            <person name="Kalhor M.S."/>
            <person name="Jansen J."/>
            <person name="Van den Hoogen J."/>
            <person name="Gungor B."/>
            <person name="Hartog M."/>
            <person name="Hontelez J."/>
            <person name="Verver J."/>
            <person name="Yang W.-C."/>
            <person name="Schijlen E."/>
            <person name="Repin R."/>
            <person name="Schilthuizen M."/>
            <person name="Schranz E."/>
            <person name="Heidstra R."/>
            <person name="Miyata K."/>
            <person name="Fedorova E."/>
            <person name="Kohlen W."/>
            <person name="Bisseling T."/>
            <person name="Smit S."/>
            <person name="Geurts R."/>
        </authorList>
    </citation>
    <scope>NUCLEOTIDE SEQUENCE [LARGE SCALE GENOMIC DNA]</scope>
    <source>
        <strain evidence="4">cv. WU1-14</strain>
    </source>
</reference>
<dbReference type="PANTHER" id="PTHR36073">
    <property type="match status" value="1"/>
</dbReference>
<name>A0A2P5D5F3_PARAD</name>
<feature type="coiled-coil region" evidence="1">
    <location>
        <begin position="101"/>
        <end position="180"/>
    </location>
</feature>
<dbReference type="OrthoDB" id="1937632at2759"/>
<keyword evidence="4" id="KW-1185">Reference proteome</keyword>
<dbReference type="PANTHER" id="PTHR36073:SF1">
    <property type="entry name" value="OS01G0962100 PROTEIN"/>
    <property type="match status" value="1"/>
</dbReference>
<feature type="transmembrane region" description="Helical" evidence="2">
    <location>
        <begin position="282"/>
        <end position="299"/>
    </location>
</feature>
<evidence type="ECO:0000256" key="1">
    <source>
        <dbReference type="SAM" id="Coils"/>
    </source>
</evidence>
<feature type="transmembrane region" description="Helical" evidence="2">
    <location>
        <begin position="50"/>
        <end position="69"/>
    </location>
</feature>
<dbReference type="AlphaFoldDB" id="A0A2P5D5F3"/>